<feature type="domain" description="Ethylene insensitive 3-like DNA-binding" evidence="6">
    <location>
        <begin position="113"/>
        <end position="208"/>
    </location>
</feature>
<evidence type="ECO:0000256" key="1">
    <source>
        <dbReference type="ARBA" id="ARBA00004123"/>
    </source>
</evidence>
<evidence type="ECO:0000256" key="4">
    <source>
        <dbReference type="ARBA" id="ARBA00023242"/>
    </source>
</evidence>
<proteinExistence type="inferred from homology"/>
<dbReference type="GO" id="GO:0005634">
    <property type="term" value="C:nucleus"/>
    <property type="evidence" value="ECO:0007669"/>
    <property type="project" value="UniProtKB-SubCell"/>
</dbReference>
<evidence type="ECO:0000313" key="8">
    <source>
        <dbReference type="Proteomes" id="UP000886520"/>
    </source>
</evidence>
<dbReference type="PANTHER" id="PTHR33305">
    <property type="entry name" value="ETHYLENE INSENSITIVE 3-LIKE 2 PROTEIN"/>
    <property type="match status" value="1"/>
</dbReference>
<dbReference type="AlphaFoldDB" id="A0A9D4VA03"/>
<dbReference type="OrthoDB" id="2017676at2759"/>
<reference evidence="7" key="1">
    <citation type="submission" date="2021-01" db="EMBL/GenBank/DDBJ databases">
        <title>Adiantum capillus-veneris genome.</title>
        <authorList>
            <person name="Fang Y."/>
            <person name="Liao Q."/>
        </authorList>
    </citation>
    <scope>NUCLEOTIDE SEQUENCE</scope>
    <source>
        <strain evidence="7">H3</strain>
        <tissue evidence="7">Leaf</tissue>
    </source>
</reference>
<sequence length="455" mass="50624">MLTVRLNRWKEAERHRATCKGGECRQPRVCGGAECRQGVIYGAAGGFGDGCAGGVGILFVRMQADFGRRFLTIMKELNNYGMVDNGLTNIMGEGDTDGLQDEDLSDDEDIDLDELEKRIWRDRIRLKHLREKQKMRGNGERPKAKQPHDQARRKKMARAQDGILKYMLKMMEVCKAQGFVYGIIPEKGKPVSGSSDNLRAWWKEKENYLGSAVTSDDNMDANVYLSRTDDYDVEGFDDALTFASNSGEDGPVLQSSHNALMVGIMQNNNTVHSEENLPSWENRPGVEVGQKRKKPFSRNDVSDDCLQENGLSLFGSGLVDKMQVDNPHQNAVHSLDTVVAMQQNSQTLPLNFTMNPAQLQGRAFASTGELERTLVCNENFTGGASGNAVPRDGANDYDKGKVVETGFSSPQNMDSHDEFAFSSQYNIGVDSADSLEGDDLERFPSYEDFIWFFGS</sequence>
<keyword evidence="8" id="KW-1185">Reference proteome</keyword>
<feature type="compositionally biased region" description="Basic and acidic residues" evidence="5">
    <location>
        <begin position="132"/>
        <end position="150"/>
    </location>
</feature>
<accession>A0A9D4VA03</accession>
<dbReference type="Pfam" id="PF04873">
    <property type="entry name" value="EIN3_DNA-bd"/>
    <property type="match status" value="1"/>
</dbReference>
<dbReference type="PANTHER" id="PTHR33305:SF30">
    <property type="entry name" value="ETHYLENE INSENSITIVE 3-LIKE 3 PROTEIN"/>
    <property type="match status" value="1"/>
</dbReference>
<evidence type="ECO:0000313" key="7">
    <source>
        <dbReference type="EMBL" id="KAI5082378.1"/>
    </source>
</evidence>
<evidence type="ECO:0000256" key="5">
    <source>
        <dbReference type="SAM" id="MobiDB-lite"/>
    </source>
</evidence>
<gene>
    <name evidence="7" type="ORF">GOP47_0002121</name>
</gene>
<dbReference type="GO" id="GO:0003677">
    <property type="term" value="F:DNA binding"/>
    <property type="evidence" value="ECO:0007669"/>
    <property type="project" value="TreeGrafter"/>
</dbReference>
<organism evidence="7 8">
    <name type="scientific">Adiantum capillus-veneris</name>
    <name type="common">Maidenhair fern</name>
    <dbReference type="NCBI Taxonomy" id="13818"/>
    <lineage>
        <taxon>Eukaryota</taxon>
        <taxon>Viridiplantae</taxon>
        <taxon>Streptophyta</taxon>
        <taxon>Embryophyta</taxon>
        <taxon>Tracheophyta</taxon>
        <taxon>Polypodiopsida</taxon>
        <taxon>Polypodiidae</taxon>
        <taxon>Polypodiales</taxon>
        <taxon>Pteridineae</taxon>
        <taxon>Pteridaceae</taxon>
        <taxon>Vittarioideae</taxon>
        <taxon>Adiantum</taxon>
    </lineage>
</organism>
<dbReference type="InterPro" id="IPR006957">
    <property type="entry name" value="EIN3"/>
</dbReference>
<feature type="region of interest" description="Disordered" evidence="5">
    <location>
        <begin position="131"/>
        <end position="154"/>
    </location>
</feature>
<comment type="caution">
    <text evidence="7">The sequence shown here is derived from an EMBL/GenBank/DDBJ whole genome shotgun (WGS) entry which is preliminary data.</text>
</comment>
<name>A0A9D4VA03_ADICA</name>
<dbReference type="GO" id="GO:0009873">
    <property type="term" value="P:ethylene-activated signaling pathway"/>
    <property type="evidence" value="ECO:0007669"/>
    <property type="project" value="UniProtKB-KW"/>
</dbReference>
<comment type="subcellular location">
    <subcellularLocation>
        <location evidence="1">Nucleus</location>
    </subcellularLocation>
</comment>
<dbReference type="InterPro" id="IPR047091">
    <property type="entry name" value="EIN3-like_DNA-bd"/>
</dbReference>
<comment type="similarity">
    <text evidence="2">Belongs to the EIN3 family.</text>
</comment>
<dbReference type="GO" id="GO:0003700">
    <property type="term" value="F:DNA-binding transcription factor activity"/>
    <property type="evidence" value="ECO:0007669"/>
    <property type="project" value="InterPro"/>
</dbReference>
<keyword evidence="3" id="KW-0936">Ethylene signaling pathway</keyword>
<protein>
    <recommendedName>
        <fullName evidence="6">Ethylene insensitive 3-like DNA-binding domain-containing protein</fullName>
    </recommendedName>
</protein>
<keyword evidence="4" id="KW-0539">Nucleus</keyword>
<dbReference type="EMBL" id="JABFUD020000003">
    <property type="protein sequence ID" value="KAI5082378.1"/>
    <property type="molecule type" value="Genomic_DNA"/>
</dbReference>
<dbReference type="InterPro" id="IPR023278">
    <property type="entry name" value="Ethylene_insens-like_DNA-bd"/>
</dbReference>
<evidence type="ECO:0000259" key="6">
    <source>
        <dbReference type="Pfam" id="PF04873"/>
    </source>
</evidence>
<evidence type="ECO:0000256" key="2">
    <source>
        <dbReference type="ARBA" id="ARBA00009416"/>
    </source>
</evidence>
<feature type="region of interest" description="Disordered" evidence="5">
    <location>
        <begin position="274"/>
        <end position="301"/>
    </location>
</feature>
<dbReference type="Proteomes" id="UP000886520">
    <property type="component" value="Chromosome 2"/>
</dbReference>
<evidence type="ECO:0000256" key="3">
    <source>
        <dbReference type="ARBA" id="ARBA00022745"/>
    </source>
</evidence>
<dbReference type="Gene3D" id="1.10.3180.10">
    <property type="entry name" value="DNA-binding domain of EIN3-like"/>
    <property type="match status" value="1"/>
</dbReference>